<sequence length="821" mass="90074">MGEFSISNADFLKAVFHTIPEGAAPVVVGFHGDPHKVAKSHWATYPVNGSLPACLAPGTNQYFSTASVRPDESGRFSRRNPAAVHALVIDDVGSNGKVDRDLITIPPSWELETSPDNAQLGFILDRPITDLDLFQRVLKALKAKGYTDPNGNNPVRLVRLPEGVNAKASVIDHHGEPFPGAVWVWAPELRYALPDLVTGLGLKLDDAPKPSAEPPAPEPGEWDQAKARKIAWDAARRTHDNPQASRHGEIFKMGAFAARDGLPQAALESMLKEFVELMRAADTNGEPAEVNWASERAAIRDGWANGAKDRKKAWTYSPPNSEAAPAPPDLPEPTPLPSLPAVPELPLDILPDALRPWVEDCADRARFPADFVAIAGMVSLGSVVGRRIGIRLKRDDDWTEYPNVWGLNIGPPSALKSPAAGQALKPLKRLQVTADESNAQASAAHEAEMEGYQLRKAAVKKDNAKKLSKDPGAKIEPFTEPPPDAPPKMTYWTSNATAEALGVLLAENPNGLLVERDEISALLKDLEDDANATARGLYLSGWSGKEGYRFDRIIRGTTTLPKYALSVFGGIQPGPLSRYVRGAATGDRADGLLQRFQLATWPDPVGFEYVDRAPNANAREEAFNLFSRTDSLDFNFIGHPDRFDDDVKFVRLQPSAQELFIEWYTAFMLERRANEANRAESESLAAHLGKYPGLLGKIALILHIADDYQTQAVSQRTLMKALAWLEYLAPHAERIYHAAESPETTAANLLLARLRKPGMPTQFRAWEIVRNGWHGLTDRDAVKRACRLLYEYGWLIEIPQDTSGPGRKPDALYSVNPRAGV</sequence>
<name>H8Z716_9GAMM</name>
<feature type="compositionally biased region" description="Basic and acidic residues" evidence="1">
    <location>
        <begin position="463"/>
        <end position="473"/>
    </location>
</feature>
<dbReference type="HOGENOM" id="CLU_344497_0_0_6"/>
<keyword evidence="3" id="KW-1185">Reference proteome</keyword>
<evidence type="ECO:0000313" key="2">
    <source>
        <dbReference type="EMBL" id="EIC20815.1"/>
    </source>
</evidence>
<gene>
    <name evidence="2" type="ORF">Thi970DRAFT_04479</name>
</gene>
<dbReference type="AlphaFoldDB" id="H8Z716"/>
<dbReference type="eggNOG" id="COG4643">
    <property type="taxonomic scope" value="Bacteria"/>
</dbReference>
<dbReference type="eggNOG" id="COG0467">
    <property type="taxonomic scope" value="Bacteria"/>
</dbReference>
<organism evidence="2 3">
    <name type="scientific">Thiorhodovibrio frisius</name>
    <dbReference type="NCBI Taxonomy" id="631362"/>
    <lineage>
        <taxon>Bacteria</taxon>
        <taxon>Pseudomonadati</taxon>
        <taxon>Pseudomonadota</taxon>
        <taxon>Gammaproteobacteria</taxon>
        <taxon>Chromatiales</taxon>
        <taxon>Chromatiaceae</taxon>
        <taxon>Thiorhodovibrio</taxon>
    </lineage>
</organism>
<evidence type="ECO:0000313" key="3">
    <source>
        <dbReference type="Proteomes" id="UP000002964"/>
    </source>
</evidence>
<dbReference type="InterPro" id="IPR025048">
    <property type="entry name" value="DUF3987"/>
</dbReference>
<feature type="region of interest" description="Disordered" evidence="1">
    <location>
        <begin position="463"/>
        <end position="486"/>
    </location>
</feature>
<dbReference type="STRING" id="631362.Thi970DRAFT_04479"/>
<reference evidence="3" key="1">
    <citation type="submission" date="2011-06" db="EMBL/GenBank/DDBJ databases">
        <authorList>
            <consortium name="US DOE Joint Genome Institute (JGI-PGF)"/>
            <person name="Lucas S."/>
            <person name="Han J."/>
            <person name="Lapidus A."/>
            <person name="Cheng J.-F."/>
            <person name="Goodwin L."/>
            <person name="Pitluck S."/>
            <person name="Peters L."/>
            <person name="Land M.L."/>
            <person name="Hauser L."/>
            <person name="Vogl K."/>
            <person name="Liu Z."/>
            <person name="Overmann J."/>
            <person name="Frigaard N.-U."/>
            <person name="Bryant D.A."/>
            <person name="Woyke T.J."/>
        </authorList>
    </citation>
    <scope>NUCLEOTIDE SEQUENCE [LARGE SCALE GENOMIC DNA]</scope>
    <source>
        <strain evidence="3">970</strain>
    </source>
</reference>
<protein>
    <submittedName>
        <fullName evidence="2">Uncharacterized protein</fullName>
    </submittedName>
</protein>
<dbReference type="Pfam" id="PF13148">
    <property type="entry name" value="DUF3987"/>
    <property type="match status" value="1"/>
</dbReference>
<dbReference type="RefSeq" id="WP_009151218.1">
    <property type="nucleotide sequence ID" value="NZ_CP121471.1"/>
</dbReference>
<accession>H8Z716</accession>
<feature type="region of interest" description="Disordered" evidence="1">
    <location>
        <begin position="310"/>
        <end position="338"/>
    </location>
</feature>
<feature type="compositionally biased region" description="Pro residues" evidence="1">
    <location>
        <begin position="325"/>
        <end position="338"/>
    </location>
</feature>
<dbReference type="Gene3D" id="3.30.70.1790">
    <property type="entry name" value="RepB DNA-primase, N-terminal domain"/>
    <property type="match status" value="1"/>
</dbReference>
<evidence type="ECO:0000256" key="1">
    <source>
        <dbReference type="SAM" id="MobiDB-lite"/>
    </source>
</evidence>
<dbReference type="Proteomes" id="UP000002964">
    <property type="component" value="Unassembled WGS sequence"/>
</dbReference>
<dbReference type="EMBL" id="JH603170">
    <property type="protein sequence ID" value="EIC20815.1"/>
    <property type="molecule type" value="Genomic_DNA"/>
</dbReference>
<proteinExistence type="predicted"/>
<reference evidence="2 3" key="2">
    <citation type="submission" date="2011-11" db="EMBL/GenBank/DDBJ databases">
        <authorList>
            <consortium name="US DOE Joint Genome Institute"/>
            <person name="Lucas S."/>
            <person name="Han J."/>
            <person name="Lapidus A."/>
            <person name="Cheng J.-F."/>
            <person name="Goodwin L."/>
            <person name="Pitluck S."/>
            <person name="Peters L."/>
            <person name="Ovchinnikova G."/>
            <person name="Zhang X."/>
            <person name="Detter J.C."/>
            <person name="Han C."/>
            <person name="Tapia R."/>
            <person name="Land M."/>
            <person name="Hauser L."/>
            <person name="Kyrpides N."/>
            <person name="Ivanova N."/>
            <person name="Pagani I."/>
            <person name="Vogl K."/>
            <person name="Liu Z."/>
            <person name="Overmann J."/>
            <person name="Frigaard N.-U."/>
            <person name="Bryant D."/>
            <person name="Woyke T."/>
        </authorList>
    </citation>
    <scope>NUCLEOTIDE SEQUENCE [LARGE SCALE GENOMIC DNA]</scope>
    <source>
        <strain evidence="2 3">970</strain>
    </source>
</reference>